<protein>
    <submittedName>
        <fullName evidence="1">Uncharacterized protein</fullName>
    </submittedName>
</protein>
<reference evidence="1 2" key="1">
    <citation type="submission" date="2018-06" db="EMBL/GenBank/DDBJ databases">
        <title>Combined omics and stable isotope probing to characterize newly discovered Mariana Back-Arc vent microbial communities.</title>
        <authorList>
            <person name="Trembath-Reichert E."/>
            <person name="Huber J.A."/>
        </authorList>
    </citation>
    <scope>NUCLEOTIDE SEQUENCE [LARGE SCALE GENOMIC DNA]</scope>
    <source>
        <strain evidence="1">MAG 63_2</strain>
    </source>
</reference>
<dbReference type="Proteomes" id="UP000286732">
    <property type="component" value="Unassembled WGS sequence"/>
</dbReference>
<evidence type="ECO:0000313" key="2">
    <source>
        <dbReference type="Proteomes" id="UP000286732"/>
    </source>
</evidence>
<accession>A0A432GIT9</accession>
<proteinExistence type="predicted"/>
<organism evidence="1 2">
    <name type="scientific">SAR324 cluster bacterium</name>
    <dbReference type="NCBI Taxonomy" id="2024889"/>
    <lineage>
        <taxon>Bacteria</taxon>
        <taxon>Deltaproteobacteria</taxon>
        <taxon>SAR324 cluster</taxon>
    </lineage>
</organism>
<dbReference type="AlphaFoldDB" id="A0A432GIT9"/>
<evidence type="ECO:0000313" key="1">
    <source>
        <dbReference type="EMBL" id="RTZ83073.1"/>
    </source>
</evidence>
<comment type="caution">
    <text evidence="1">The sequence shown here is derived from an EMBL/GenBank/DDBJ whole genome shotgun (WGS) entry which is preliminary data.</text>
</comment>
<name>A0A432GIT9_9DELT</name>
<sequence length="68" mass="8097">MRNCMLQIKAAKLFFWMASFLESLSYQGSFCIQKLTILCNLLFIITEKCKFISNLMIVERYLYAHFTK</sequence>
<gene>
    <name evidence="1" type="ORF">DSY98_00060</name>
</gene>
<dbReference type="EMBL" id="QNZM01000002">
    <property type="protein sequence ID" value="RTZ83073.1"/>
    <property type="molecule type" value="Genomic_DNA"/>
</dbReference>